<dbReference type="EMBL" id="CP011307">
    <property type="protein sequence ID" value="ALP92591.1"/>
    <property type="molecule type" value="Genomic_DNA"/>
</dbReference>
<gene>
    <name evidence="2" type="ORF">C7373_101517</name>
    <name evidence="1" type="ORF">IB211_00195c</name>
</gene>
<evidence type="ECO:0000313" key="3">
    <source>
        <dbReference type="Proteomes" id="UP000064844"/>
    </source>
</evidence>
<sequence length="40" mass="4652">MEYTMKWVRGHVEVYDRAGRFLFSADSEAEAYHELEDAAA</sequence>
<dbReference type="eggNOG" id="ENOG5033HZV">
    <property type="taxonomic scope" value="Bacteria"/>
</dbReference>
<protein>
    <submittedName>
        <fullName evidence="1">Uncharacterized protein</fullName>
    </submittedName>
</protein>
<evidence type="ECO:0000313" key="2">
    <source>
        <dbReference type="EMBL" id="PVY60001.1"/>
    </source>
</evidence>
<accession>A0A0S2W027</accession>
<name>A0A0S2W027_9FIRM</name>
<reference evidence="3" key="2">
    <citation type="submission" date="2015-04" db="EMBL/GenBank/DDBJ databases">
        <title>A butyrogenic pathway from the amino acid lysine in a human gut commensal.</title>
        <authorList>
            <person name="de Vos W.M."/>
            <person name="Bui N.T.P."/>
            <person name="Plugge C.M."/>
            <person name="Ritari J."/>
        </authorList>
    </citation>
    <scope>NUCLEOTIDE SEQUENCE [LARGE SCALE GENOMIC DNA]</scope>
    <source>
        <strain evidence="3">AF211</strain>
    </source>
</reference>
<reference evidence="1 3" key="1">
    <citation type="journal article" date="2015" name="Nat. Commun.">
        <title>Production of butyrate from lysine and the Amadori product fructoselysine by a human gut commensal.</title>
        <authorList>
            <person name="Bui T.P."/>
            <person name="Ritari J."/>
            <person name="Boeren S."/>
            <person name="de Waard P."/>
            <person name="Plugge C.M."/>
            <person name="de Vos W.M."/>
        </authorList>
    </citation>
    <scope>NUCLEOTIDE SEQUENCE [LARGE SCALE GENOMIC DNA]</scope>
    <source>
        <strain evidence="1 3">AF211</strain>
    </source>
</reference>
<reference evidence="2 4" key="3">
    <citation type="submission" date="2018-04" db="EMBL/GenBank/DDBJ databases">
        <title>Genomic Encyclopedia of Type Strains, Phase IV (KMG-IV): sequencing the most valuable type-strain genomes for metagenomic binning, comparative biology and taxonomic classification.</title>
        <authorList>
            <person name="Goeker M."/>
        </authorList>
    </citation>
    <scope>NUCLEOTIDE SEQUENCE [LARGE SCALE GENOMIC DNA]</scope>
    <source>
        <strain evidence="2 4">DSM 26588</strain>
    </source>
</reference>
<dbReference type="GeneID" id="93230854"/>
<keyword evidence="3" id="KW-1185">Reference proteome</keyword>
<dbReference type="Proteomes" id="UP000245778">
    <property type="component" value="Unassembled WGS sequence"/>
</dbReference>
<dbReference type="AlphaFoldDB" id="A0A0S2W027"/>
<dbReference type="EMBL" id="QEKK01000001">
    <property type="protein sequence ID" value="PVY60001.1"/>
    <property type="molecule type" value="Genomic_DNA"/>
</dbReference>
<dbReference type="RefSeq" id="WP_257534796.1">
    <property type="nucleotide sequence ID" value="NZ_CALICV010000030.1"/>
</dbReference>
<organism evidence="1 3">
    <name type="scientific">Intestinimonas butyriciproducens</name>
    <dbReference type="NCBI Taxonomy" id="1297617"/>
    <lineage>
        <taxon>Bacteria</taxon>
        <taxon>Bacillati</taxon>
        <taxon>Bacillota</taxon>
        <taxon>Clostridia</taxon>
        <taxon>Eubacteriales</taxon>
        <taxon>Intestinimonas</taxon>
    </lineage>
</organism>
<proteinExistence type="predicted"/>
<evidence type="ECO:0000313" key="4">
    <source>
        <dbReference type="Proteomes" id="UP000245778"/>
    </source>
</evidence>
<dbReference type="Proteomes" id="UP000064844">
    <property type="component" value="Chromosome"/>
</dbReference>
<evidence type="ECO:0000313" key="1">
    <source>
        <dbReference type="EMBL" id="ALP92591.1"/>
    </source>
</evidence>
<dbReference type="KEGG" id="ibu:IB211_00195c"/>